<protein>
    <recommendedName>
        <fullName evidence="4 13">MICOS complex subunit MIC60</fullName>
    </recommendedName>
    <alternativeName>
        <fullName evidence="13">Mitofilin</fullName>
    </alternativeName>
</protein>
<feature type="compositionally biased region" description="Pro residues" evidence="15">
    <location>
        <begin position="105"/>
        <end position="121"/>
    </location>
</feature>
<feature type="compositionally biased region" description="Pro residues" evidence="15">
    <location>
        <begin position="82"/>
        <end position="95"/>
    </location>
</feature>
<organism evidence="16 17">
    <name type="scientific">Lithohypha guttulata</name>
    <dbReference type="NCBI Taxonomy" id="1690604"/>
    <lineage>
        <taxon>Eukaryota</taxon>
        <taxon>Fungi</taxon>
        <taxon>Dikarya</taxon>
        <taxon>Ascomycota</taxon>
        <taxon>Pezizomycotina</taxon>
        <taxon>Eurotiomycetes</taxon>
        <taxon>Chaetothyriomycetidae</taxon>
        <taxon>Chaetothyriales</taxon>
        <taxon>Trichomeriaceae</taxon>
        <taxon>Lithohypha</taxon>
    </lineage>
</organism>
<feature type="compositionally biased region" description="Low complexity" evidence="15">
    <location>
        <begin position="72"/>
        <end position="81"/>
    </location>
</feature>
<sequence length="705" mass="77224">MLRLTRPLSLVARRQLVARPLATQIRGYAERADSMLSSDPKFKPETPLQGVVKPTGPATTIIPPVPAPTPATPSSTTSIPPTVVPKEPPPPPPSGPTTATTPPSSAAPPPPPPPPPSPPPAKPRRFRRLRFLLWTTVLLALGYSGMVVYALRSDNFHDFFTEYVPFGEDVVAYFEERAFQRRFPNAKANLHRSPSAPAPVEDKKVTIPLHSGLSWKAVDEGKASTTSSRGAHMSAVEPKSGAKEEAKTNQGDTTTKEKSAAVESVKKGPTVPKQEEPKSQPKPQPRPEPKSEPKPESKAVPVPATSAPPAPATPSPKADPRPPALSPVAAISPVTVPNGDEPVVQEMVKVINDLITVVNADGPETANRYHAPMEKARQAIIEAASHVSSLRDAERAAAEERIKEAHREFDEGAKRLLERIETAQKEDDARYREEFEAERAKIAQQYENRLKSEIERTQQVLEQRRKNELSEQAIKMKEQFIEDVKTLVESEREGRLSKLTDLTTNVDKLQQLTSNWNGVIDANLSTQKLQVAVDAVRSAIENANHTHRPTPFVREMAALKLVANNDPIVDAAVASINPSAYQKGIPSSAQLIDRFRRVSSEVRKASLLPENAGVASHAASVLLSKVMFKKQGIPEGNDVESILTRTETLLEEGDLDNAAREMNELKGWAGVLSRDWLNDVRKVLEVQQALDVIETEARLQCLRVE</sequence>
<evidence type="ECO:0000313" key="17">
    <source>
        <dbReference type="Proteomes" id="UP001309876"/>
    </source>
</evidence>
<evidence type="ECO:0000256" key="12">
    <source>
        <dbReference type="ARBA" id="ARBA00025571"/>
    </source>
</evidence>
<feature type="compositionally biased region" description="Basic and acidic residues" evidence="15">
    <location>
        <begin position="254"/>
        <end position="266"/>
    </location>
</feature>
<keyword evidence="11 13" id="KW-0472">Membrane</keyword>
<comment type="subcellular location">
    <subcellularLocation>
        <location evidence="1 13">Mitochondrion inner membrane</location>
        <topology evidence="1 13">Single-pass membrane protein</topology>
    </subcellularLocation>
</comment>
<feature type="coiled-coil region" evidence="14">
    <location>
        <begin position="395"/>
        <end position="467"/>
    </location>
</feature>
<evidence type="ECO:0000256" key="3">
    <source>
        <dbReference type="ARBA" id="ARBA00011875"/>
    </source>
</evidence>
<comment type="function">
    <text evidence="12">Component of the MICOS complex, a large protein complex of the mitochondrial inner membrane that plays crucial roles in the maintenance of crista junctions, inner membrane architecture, and formation of contact sites to the outer membrane. Plays a role in keeping cristae membranes connected to the inner boundary membrane. Also promotes protein import via the mitochondrial intermembrane space assembly (MIA) pathway.</text>
</comment>
<dbReference type="PANTHER" id="PTHR15415:SF7">
    <property type="entry name" value="MICOS COMPLEX SUBUNIT MIC60"/>
    <property type="match status" value="1"/>
</dbReference>
<proteinExistence type="inferred from homology"/>
<dbReference type="EMBL" id="JAVRRJ010000007">
    <property type="protein sequence ID" value="KAK5082825.1"/>
    <property type="molecule type" value="Genomic_DNA"/>
</dbReference>
<gene>
    <name evidence="16" type="primary">MIC60</name>
    <name evidence="16" type="ORF">LTR05_006706</name>
</gene>
<evidence type="ECO:0000256" key="6">
    <source>
        <dbReference type="ARBA" id="ARBA00022792"/>
    </source>
</evidence>
<comment type="similarity">
    <text evidence="2 13">Belongs to the MICOS complex subunit Mic60 family.</text>
</comment>
<evidence type="ECO:0000256" key="9">
    <source>
        <dbReference type="ARBA" id="ARBA00023054"/>
    </source>
</evidence>
<comment type="caution">
    <text evidence="16">The sequence shown here is derived from an EMBL/GenBank/DDBJ whole genome shotgun (WGS) entry which is preliminary data.</text>
</comment>
<keyword evidence="9 14" id="KW-0175">Coiled coil</keyword>
<dbReference type="PANTHER" id="PTHR15415">
    <property type="entry name" value="MITOFILIN"/>
    <property type="match status" value="1"/>
</dbReference>
<evidence type="ECO:0000256" key="13">
    <source>
        <dbReference type="RuleBase" id="RU363000"/>
    </source>
</evidence>
<keyword evidence="10 13" id="KW-0496">Mitochondrion</keyword>
<dbReference type="GO" id="GO:0061617">
    <property type="term" value="C:MICOS complex"/>
    <property type="evidence" value="ECO:0007669"/>
    <property type="project" value="TreeGrafter"/>
</dbReference>
<keyword evidence="6 13" id="KW-0999">Mitochondrion inner membrane</keyword>
<evidence type="ECO:0000256" key="10">
    <source>
        <dbReference type="ARBA" id="ARBA00023128"/>
    </source>
</evidence>
<dbReference type="Pfam" id="PF09731">
    <property type="entry name" value="Mitofilin"/>
    <property type="match status" value="1"/>
</dbReference>
<evidence type="ECO:0000256" key="7">
    <source>
        <dbReference type="ARBA" id="ARBA00022946"/>
    </source>
</evidence>
<keyword evidence="8 13" id="KW-1133">Transmembrane helix</keyword>
<evidence type="ECO:0000256" key="8">
    <source>
        <dbReference type="ARBA" id="ARBA00022989"/>
    </source>
</evidence>
<dbReference type="AlphaFoldDB" id="A0AAN7YE42"/>
<evidence type="ECO:0000256" key="15">
    <source>
        <dbReference type="SAM" id="MobiDB-lite"/>
    </source>
</evidence>
<evidence type="ECO:0000256" key="4">
    <source>
        <dbReference type="ARBA" id="ARBA00018116"/>
    </source>
</evidence>
<reference evidence="16 17" key="1">
    <citation type="submission" date="2023-08" db="EMBL/GenBank/DDBJ databases">
        <title>Black Yeasts Isolated from many extreme environments.</title>
        <authorList>
            <person name="Coleine C."/>
            <person name="Stajich J.E."/>
            <person name="Selbmann L."/>
        </authorList>
    </citation>
    <scope>NUCLEOTIDE SEQUENCE [LARGE SCALE GENOMIC DNA]</scope>
    <source>
        <strain evidence="16 17">CCFEE 5910</strain>
    </source>
</reference>
<feature type="compositionally biased region" description="Basic and acidic residues" evidence="15">
    <location>
        <begin position="273"/>
        <end position="297"/>
    </location>
</feature>
<dbReference type="SUPFAM" id="SSF101447">
    <property type="entry name" value="Formin homology 2 domain (FH2 domain)"/>
    <property type="match status" value="1"/>
</dbReference>
<keyword evidence="17" id="KW-1185">Reference proteome</keyword>
<evidence type="ECO:0000256" key="11">
    <source>
        <dbReference type="ARBA" id="ARBA00023136"/>
    </source>
</evidence>
<evidence type="ECO:0000256" key="14">
    <source>
        <dbReference type="SAM" id="Coils"/>
    </source>
</evidence>
<feature type="region of interest" description="Disordered" evidence="15">
    <location>
        <begin position="32"/>
        <end position="123"/>
    </location>
</feature>
<feature type="transmembrane region" description="Helical" evidence="13">
    <location>
        <begin position="131"/>
        <end position="151"/>
    </location>
</feature>
<feature type="region of interest" description="Disordered" evidence="15">
    <location>
        <begin position="218"/>
        <end position="336"/>
    </location>
</feature>
<dbReference type="GO" id="GO:0042407">
    <property type="term" value="P:cristae formation"/>
    <property type="evidence" value="ECO:0007669"/>
    <property type="project" value="TreeGrafter"/>
</dbReference>
<evidence type="ECO:0000313" key="16">
    <source>
        <dbReference type="EMBL" id="KAK5082825.1"/>
    </source>
</evidence>
<name>A0AAN7YE42_9EURO</name>
<dbReference type="Proteomes" id="UP001309876">
    <property type="component" value="Unassembled WGS sequence"/>
</dbReference>
<evidence type="ECO:0000256" key="1">
    <source>
        <dbReference type="ARBA" id="ARBA00004434"/>
    </source>
</evidence>
<dbReference type="GeneID" id="90025237"/>
<dbReference type="InterPro" id="IPR019133">
    <property type="entry name" value="MIC60"/>
</dbReference>
<accession>A0AAN7YE42</accession>
<evidence type="ECO:0000256" key="2">
    <source>
        <dbReference type="ARBA" id="ARBA00010877"/>
    </source>
</evidence>
<comment type="subunit">
    <text evidence="3 13">Component of the mitochondrial contact site and cristae organizing system (MICOS) complex.</text>
</comment>
<evidence type="ECO:0000256" key="5">
    <source>
        <dbReference type="ARBA" id="ARBA00022692"/>
    </source>
</evidence>
<keyword evidence="5 13" id="KW-0812">Transmembrane</keyword>
<keyword evidence="7" id="KW-0809">Transit peptide</keyword>
<dbReference type="RefSeq" id="XP_064753215.1">
    <property type="nucleotide sequence ID" value="XM_064899903.1"/>
</dbReference>